<accession>A0AA35X6Z1</accession>
<sequence length="103" mass="11700">MSDVKFDLYLSSSSLHSLTRLSASTSSTIAEKARRQMLSSFVMTLCRNLSFLMVQTEWSEFQPSATIAAVLEYHFGSFRILFAIPPWKHSSIRPVFHPIEKNG</sequence>
<dbReference type="Proteomes" id="UP001174909">
    <property type="component" value="Unassembled WGS sequence"/>
</dbReference>
<dbReference type="EMBL" id="CASHTH010003673">
    <property type="protein sequence ID" value="CAI8047693.1"/>
    <property type="molecule type" value="Genomic_DNA"/>
</dbReference>
<gene>
    <name evidence="1" type="ORF">GBAR_LOCUS26394</name>
</gene>
<organism evidence="1 2">
    <name type="scientific">Geodia barretti</name>
    <name type="common">Barrett's horny sponge</name>
    <dbReference type="NCBI Taxonomy" id="519541"/>
    <lineage>
        <taxon>Eukaryota</taxon>
        <taxon>Metazoa</taxon>
        <taxon>Porifera</taxon>
        <taxon>Demospongiae</taxon>
        <taxon>Heteroscleromorpha</taxon>
        <taxon>Tetractinellida</taxon>
        <taxon>Astrophorina</taxon>
        <taxon>Geodiidae</taxon>
        <taxon>Geodia</taxon>
    </lineage>
</organism>
<evidence type="ECO:0000313" key="1">
    <source>
        <dbReference type="EMBL" id="CAI8047693.1"/>
    </source>
</evidence>
<comment type="caution">
    <text evidence="1">The sequence shown here is derived from an EMBL/GenBank/DDBJ whole genome shotgun (WGS) entry which is preliminary data.</text>
</comment>
<reference evidence="1" key="1">
    <citation type="submission" date="2023-03" db="EMBL/GenBank/DDBJ databases">
        <authorList>
            <person name="Steffen K."/>
            <person name="Cardenas P."/>
        </authorList>
    </citation>
    <scope>NUCLEOTIDE SEQUENCE</scope>
</reference>
<keyword evidence="2" id="KW-1185">Reference proteome</keyword>
<evidence type="ECO:0000313" key="2">
    <source>
        <dbReference type="Proteomes" id="UP001174909"/>
    </source>
</evidence>
<proteinExistence type="predicted"/>
<name>A0AA35X6Z1_GEOBA</name>
<protein>
    <submittedName>
        <fullName evidence="1">Uncharacterized protein</fullName>
    </submittedName>
</protein>
<dbReference type="AlphaFoldDB" id="A0AA35X6Z1"/>